<dbReference type="Proteomes" id="UP000092631">
    <property type="component" value="Chromosome"/>
</dbReference>
<dbReference type="EMBL" id="CP015401">
    <property type="protein sequence ID" value="ANU58477.1"/>
    <property type="molecule type" value="Genomic_DNA"/>
</dbReference>
<evidence type="ECO:0000256" key="7">
    <source>
        <dbReference type="SAM" id="Phobius"/>
    </source>
</evidence>
<proteinExistence type="predicted"/>
<evidence type="ECO:0000256" key="6">
    <source>
        <dbReference type="ARBA" id="ARBA00023012"/>
    </source>
</evidence>
<dbReference type="Gene3D" id="6.10.340.10">
    <property type="match status" value="1"/>
</dbReference>
<dbReference type="Pfam" id="PF00512">
    <property type="entry name" value="HisKA"/>
    <property type="match status" value="1"/>
</dbReference>
<dbReference type="PROSITE" id="PS50109">
    <property type="entry name" value="HIS_KIN"/>
    <property type="match status" value="1"/>
</dbReference>
<dbReference type="InterPro" id="IPR003661">
    <property type="entry name" value="HisK_dim/P_dom"/>
</dbReference>
<feature type="transmembrane region" description="Helical" evidence="7">
    <location>
        <begin position="12"/>
        <end position="34"/>
    </location>
</feature>
<dbReference type="InterPro" id="IPR003594">
    <property type="entry name" value="HATPase_dom"/>
</dbReference>
<comment type="catalytic activity">
    <reaction evidence="1">
        <text>ATP + protein L-histidine = ADP + protein N-phospho-L-histidine.</text>
        <dbReference type="EC" id="2.7.13.3"/>
    </reaction>
</comment>
<evidence type="ECO:0000313" key="10">
    <source>
        <dbReference type="EMBL" id="TGY41064.1"/>
    </source>
</evidence>
<dbReference type="GO" id="GO:0000155">
    <property type="term" value="F:phosphorelay sensor kinase activity"/>
    <property type="evidence" value="ECO:0007669"/>
    <property type="project" value="InterPro"/>
</dbReference>
<reference evidence="11" key="1">
    <citation type="submission" date="2016-04" db="EMBL/GenBank/DDBJ databases">
        <title>Complete Genome Sequences of Twelve Strains of a Stable Defined Moderately Diverse Mouse Microbiota 2 (sDMDMm2).</title>
        <authorList>
            <person name="Uchimura Y."/>
            <person name="Wyss M."/>
            <person name="Brugiroux S."/>
            <person name="Limenitakis J.P."/>
            <person name="Stecher B."/>
            <person name="McCoy K.D."/>
            <person name="Macpherson A.J."/>
        </authorList>
    </citation>
    <scope>NUCLEOTIDE SEQUENCE [LARGE SCALE GENOMIC DNA]</scope>
    <source>
        <strain evidence="11">I48</strain>
    </source>
</reference>
<dbReference type="KEGG" id="bcae:A4V03_13595"/>
<reference evidence="10 12" key="3">
    <citation type="submission" date="2019-04" db="EMBL/GenBank/DDBJ databases">
        <title>Microbes associate with the intestines of laboratory mice.</title>
        <authorList>
            <person name="Navarre W."/>
            <person name="Wong E."/>
            <person name="Huang K."/>
            <person name="Tropini C."/>
            <person name="Ng K."/>
            <person name="Yu B."/>
        </authorList>
    </citation>
    <scope>NUCLEOTIDE SEQUENCE [LARGE SCALE GENOMIC DNA]</scope>
    <source>
        <strain evidence="10 12">NM63_1-25</strain>
    </source>
</reference>
<dbReference type="FunFam" id="3.30.565.10:FF:000006">
    <property type="entry name" value="Sensor histidine kinase WalK"/>
    <property type="match status" value="1"/>
</dbReference>
<name>A0A1C7H4L7_9BACE</name>
<keyword evidence="11" id="KW-1185">Reference proteome</keyword>
<reference evidence="9" key="2">
    <citation type="submission" date="2017-04" db="EMBL/GenBank/DDBJ databases">
        <title>Complete Genome Sequences of Twelve Strains of a Stable Defined Moderately Diverse Mouse Microbiota 2 (sDMDMm2).</title>
        <authorList>
            <person name="Uchimura Y."/>
            <person name="Wyss M."/>
            <person name="Brugiroux S."/>
            <person name="Limenitakis J.P."/>
            <person name="Stecher B."/>
            <person name="McCoy K.D."/>
            <person name="Macpherson A.J."/>
        </authorList>
    </citation>
    <scope>NUCLEOTIDE SEQUENCE</scope>
    <source>
        <strain evidence="9">I48</strain>
    </source>
</reference>
<protein>
    <recommendedName>
        <fullName evidence="2">histidine kinase</fullName>
        <ecNumber evidence="2">2.7.13.3</ecNumber>
    </recommendedName>
</protein>
<evidence type="ECO:0000313" key="9">
    <source>
        <dbReference type="EMBL" id="ANU58477.1"/>
    </source>
</evidence>
<gene>
    <name evidence="9" type="ORF">A4V03_13595</name>
    <name evidence="10" type="ORF">E5353_00830</name>
</gene>
<dbReference type="GO" id="GO:0005886">
    <property type="term" value="C:plasma membrane"/>
    <property type="evidence" value="ECO:0007669"/>
    <property type="project" value="TreeGrafter"/>
</dbReference>
<dbReference type="CDD" id="cd00082">
    <property type="entry name" value="HisKA"/>
    <property type="match status" value="1"/>
</dbReference>
<organism evidence="9 11">
    <name type="scientific">Bacteroides caecimuris</name>
    <dbReference type="NCBI Taxonomy" id="1796613"/>
    <lineage>
        <taxon>Bacteria</taxon>
        <taxon>Pseudomonadati</taxon>
        <taxon>Bacteroidota</taxon>
        <taxon>Bacteroidia</taxon>
        <taxon>Bacteroidales</taxon>
        <taxon>Bacteroidaceae</taxon>
        <taxon>Bacteroides</taxon>
    </lineage>
</organism>
<dbReference type="GO" id="GO:0016036">
    <property type="term" value="P:cellular response to phosphate starvation"/>
    <property type="evidence" value="ECO:0007669"/>
    <property type="project" value="TreeGrafter"/>
</dbReference>
<feature type="transmembrane region" description="Helical" evidence="7">
    <location>
        <begin position="165"/>
        <end position="184"/>
    </location>
</feature>
<dbReference type="InterPro" id="IPR004358">
    <property type="entry name" value="Sig_transdc_His_kin-like_C"/>
</dbReference>
<evidence type="ECO:0000313" key="11">
    <source>
        <dbReference type="Proteomes" id="UP000092631"/>
    </source>
</evidence>
<evidence type="ECO:0000256" key="5">
    <source>
        <dbReference type="ARBA" id="ARBA00022777"/>
    </source>
</evidence>
<dbReference type="Pfam" id="PF02518">
    <property type="entry name" value="HATPase_c"/>
    <property type="match status" value="1"/>
</dbReference>
<evidence type="ECO:0000256" key="4">
    <source>
        <dbReference type="ARBA" id="ARBA00022679"/>
    </source>
</evidence>
<evidence type="ECO:0000256" key="3">
    <source>
        <dbReference type="ARBA" id="ARBA00022553"/>
    </source>
</evidence>
<dbReference type="EC" id="2.7.13.3" evidence="2"/>
<evidence type="ECO:0000256" key="2">
    <source>
        <dbReference type="ARBA" id="ARBA00012438"/>
    </source>
</evidence>
<accession>A0A1C7H4L7</accession>
<sequence>MASVIKISYHKRLFLMLLAFSWTIILCSIGFHFLREKEYKSELLSAQLQLYNRQLLETIEDGLPFEEFIETYSKPYQDLRVSVITLTGTVIYDNMISIDSLDNHRQRHEIAEALKNGSGYHIGRQSVSDGREYFYSATKGDRVIVRTAIPYSPSLKELLKADWDFLGLMIILSLVTSTLAYFATRKLGKNIKRLTQFAAKAEKGEYFDEDELFPNDELGTISNHIVHLYTKLQQTIKDRDVAYEATMREEQEKIRIKRQLTNNINHELKTPVASIQVCLETLLSGINLSEEKRQGLIERCYINNERLRRLLSDVSLITRIEDGSQLIGKESVVINNIIEEIADELEIMPEEEKFTLHTDFPEQVVVEGNTSLIGSIFRNLTENAIAYSGGRNIYISLIENNDQMCKIRFEDDGCGVDDKQLPRLFERFYRVDKGRTRRMGGTGLGLAIVKHAVQFHGGTIIASNHPNGGLRFEFVLMKHSEL</sequence>
<evidence type="ECO:0000256" key="1">
    <source>
        <dbReference type="ARBA" id="ARBA00000085"/>
    </source>
</evidence>
<feature type="domain" description="Histidine kinase" evidence="8">
    <location>
        <begin position="263"/>
        <end position="480"/>
    </location>
</feature>
<dbReference type="PRINTS" id="PR00344">
    <property type="entry name" value="BCTRLSENSOR"/>
</dbReference>
<keyword evidence="3" id="KW-0597">Phosphoprotein</keyword>
<dbReference type="AlphaFoldDB" id="A0A1C7H4L7"/>
<dbReference type="PANTHER" id="PTHR45453:SF1">
    <property type="entry name" value="PHOSPHATE REGULON SENSOR PROTEIN PHOR"/>
    <property type="match status" value="1"/>
</dbReference>
<dbReference type="SMART" id="SM00387">
    <property type="entry name" value="HATPase_c"/>
    <property type="match status" value="1"/>
</dbReference>
<dbReference type="PANTHER" id="PTHR45453">
    <property type="entry name" value="PHOSPHATE REGULON SENSOR PROTEIN PHOR"/>
    <property type="match status" value="1"/>
</dbReference>
<dbReference type="SUPFAM" id="SSF47384">
    <property type="entry name" value="Homodimeric domain of signal transducing histidine kinase"/>
    <property type="match status" value="1"/>
</dbReference>
<dbReference type="OrthoDB" id="9813151at2"/>
<dbReference type="InterPro" id="IPR036097">
    <property type="entry name" value="HisK_dim/P_sf"/>
</dbReference>
<evidence type="ECO:0000259" key="8">
    <source>
        <dbReference type="PROSITE" id="PS50109"/>
    </source>
</evidence>
<accession>A0A4S2DJI0</accession>
<keyword evidence="7" id="KW-0812">Transmembrane</keyword>
<dbReference type="InterPro" id="IPR050351">
    <property type="entry name" value="BphY/WalK/GraS-like"/>
</dbReference>
<dbReference type="Gene3D" id="1.10.287.130">
    <property type="match status" value="1"/>
</dbReference>
<dbReference type="EMBL" id="SRYX01000002">
    <property type="protein sequence ID" value="TGY41064.1"/>
    <property type="molecule type" value="Genomic_DNA"/>
</dbReference>
<dbReference type="Proteomes" id="UP000309566">
    <property type="component" value="Unassembled WGS sequence"/>
</dbReference>
<dbReference type="SUPFAM" id="SSF55874">
    <property type="entry name" value="ATPase domain of HSP90 chaperone/DNA topoisomerase II/histidine kinase"/>
    <property type="match status" value="1"/>
</dbReference>
<evidence type="ECO:0000313" key="12">
    <source>
        <dbReference type="Proteomes" id="UP000309566"/>
    </source>
</evidence>
<dbReference type="GO" id="GO:0004721">
    <property type="term" value="F:phosphoprotein phosphatase activity"/>
    <property type="evidence" value="ECO:0007669"/>
    <property type="project" value="TreeGrafter"/>
</dbReference>
<dbReference type="Gene3D" id="3.30.565.10">
    <property type="entry name" value="Histidine kinase-like ATPase, C-terminal domain"/>
    <property type="match status" value="1"/>
</dbReference>
<dbReference type="InterPro" id="IPR005467">
    <property type="entry name" value="His_kinase_dom"/>
</dbReference>
<dbReference type="SMART" id="SM00388">
    <property type="entry name" value="HisKA"/>
    <property type="match status" value="1"/>
</dbReference>
<keyword evidence="4" id="KW-0808">Transferase</keyword>
<keyword evidence="6" id="KW-0902">Two-component regulatory system</keyword>
<dbReference type="InterPro" id="IPR036890">
    <property type="entry name" value="HATPase_C_sf"/>
</dbReference>
<keyword evidence="5 9" id="KW-0418">Kinase</keyword>
<keyword evidence="7" id="KW-0472">Membrane</keyword>
<keyword evidence="7" id="KW-1133">Transmembrane helix</keyword>